<accession>A0A1H2EES4</accession>
<feature type="transmembrane region" description="Helical" evidence="1">
    <location>
        <begin position="85"/>
        <end position="105"/>
    </location>
</feature>
<feature type="transmembrane region" description="Helical" evidence="1">
    <location>
        <begin position="255"/>
        <end position="273"/>
    </location>
</feature>
<dbReference type="Proteomes" id="UP000243232">
    <property type="component" value="Chromosome I"/>
</dbReference>
<evidence type="ECO:0000313" key="3">
    <source>
        <dbReference type="Proteomes" id="UP000243232"/>
    </source>
</evidence>
<feature type="transmembrane region" description="Helical" evidence="1">
    <location>
        <begin position="58"/>
        <end position="78"/>
    </location>
</feature>
<feature type="transmembrane region" description="Helical" evidence="1">
    <location>
        <begin position="111"/>
        <end position="133"/>
    </location>
</feature>
<dbReference type="AlphaFoldDB" id="A0A1H2EES4"/>
<dbReference type="RefSeq" id="WP_090193120.1">
    <property type="nucleotide sequence ID" value="NZ_LT629785.1"/>
</dbReference>
<keyword evidence="1" id="KW-0472">Membrane</keyword>
<protein>
    <recommendedName>
        <fullName evidence="4">DUF2955 domain-containing protein</fullName>
    </recommendedName>
</protein>
<dbReference type="Pfam" id="PF11168">
    <property type="entry name" value="DUF2955"/>
    <property type="match status" value="1"/>
</dbReference>
<keyword evidence="3" id="KW-1185">Reference proteome</keyword>
<evidence type="ECO:0000313" key="2">
    <source>
        <dbReference type="EMBL" id="SDT93591.1"/>
    </source>
</evidence>
<feature type="transmembrane region" description="Helical" evidence="1">
    <location>
        <begin position="21"/>
        <end position="52"/>
    </location>
</feature>
<dbReference type="OrthoDB" id="8958423at2"/>
<feature type="transmembrane region" description="Helical" evidence="1">
    <location>
        <begin position="285"/>
        <end position="302"/>
    </location>
</feature>
<feature type="transmembrane region" description="Helical" evidence="1">
    <location>
        <begin position="231"/>
        <end position="249"/>
    </location>
</feature>
<feature type="transmembrane region" description="Helical" evidence="1">
    <location>
        <begin position="180"/>
        <end position="200"/>
    </location>
</feature>
<dbReference type="InterPro" id="IPR022604">
    <property type="entry name" value="DUF2955"/>
</dbReference>
<organism evidence="2 3">
    <name type="scientific">Pseudomonas pohangensis</name>
    <dbReference type="NCBI Taxonomy" id="364197"/>
    <lineage>
        <taxon>Bacteria</taxon>
        <taxon>Pseudomonadati</taxon>
        <taxon>Pseudomonadota</taxon>
        <taxon>Gammaproteobacteria</taxon>
        <taxon>Pseudomonadales</taxon>
        <taxon>Pseudomonadaceae</taxon>
        <taxon>Pseudomonas</taxon>
    </lineage>
</organism>
<feature type="transmembrane region" description="Helical" evidence="1">
    <location>
        <begin position="314"/>
        <end position="335"/>
    </location>
</feature>
<evidence type="ECO:0000256" key="1">
    <source>
        <dbReference type="SAM" id="Phobius"/>
    </source>
</evidence>
<gene>
    <name evidence="2" type="ORF">SAMN05216296_0707</name>
</gene>
<keyword evidence="1" id="KW-1133">Transmembrane helix</keyword>
<dbReference type="STRING" id="364197.SAMN05216296_0707"/>
<dbReference type="EMBL" id="LT629785">
    <property type="protein sequence ID" value="SDT93591.1"/>
    <property type="molecule type" value="Genomic_DNA"/>
</dbReference>
<reference evidence="3" key="1">
    <citation type="submission" date="2016-10" db="EMBL/GenBank/DDBJ databases">
        <authorList>
            <person name="Varghese N."/>
            <person name="Submissions S."/>
        </authorList>
    </citation>
    <scope>NUCLEOTIDE SEQUENCE [LARGE SCALE GENOMIC DNA]</scope>
    <source>
        <strain evidence="3">DSM 17875</strain>
    </source>
</reference>
<evidence type="ECO:0008006" key="4">
    <source>
        <dbReference type="Google" id="ProtNLM"/>
    </source>
</evidence>
<feature type="transmembrane region" description="Helical" evidence="1">
    <location>
        <begin position="140"/>
        <end position="160"/>
    </location>
</feature>
<name>A0A1H2EES4_9PSED</name>
<sequence length="349" mass="37359">MARTASIPRDPRAQRALRLACGTGLSLAAGFGLSLPLPFIAPMLAVFVLAAMNQPLPLKTAISLILALALATGSGLLLTPLLRYAPFSGVLLVGLGLFLCFRYGQRGGNPLLVTFMVIGLTMISAAGSAAFALGLLVVEALVKGLLVALLMIFISHLLFPEPASAAPAPPPPVNHDPLDTAWIALRGALVVLPAYLLALINPATYMPLIMQSVNLGQQACSIRARDAGRELLGSTLLGGLLAILLWSGLSVFPQLWMFFLWTLLFSLFVARRLYQLVATQRSPYFWMNSLTTMILLLGQSVQDSASGKDVYAAFAVRMGLFIAVTLYAWAAVHLIDLRRRQPPGSRVAI</sequence>
<keyword evidence="1" id="KW-0812">Transmembrane</keyword>
<proteinExistence type="predicted"/>